<accession>A0A397SJ87</accession>
<dbReference type="Proteomes" id="UP000265703">
    <property type="component" value="Unassembled WGS sequence"/>
</dbReference>
<comment type="caution">
    <text evidence="2">The sequence shown here is derived from an EMBL/GenBank/DDBJ whole genome shotgun (WGS) entry which is preliminary data.</text>
</comment>
<proteinExistence type="predicted"/>
<sequence>MGKLIEGIALGSKEKIWNDRCNQINKLEKYTNNKKVRKKWENNKKEKQKKKEIEKNKRTNSEIESEEKLLQMAKNKVNKNNKNLMSKVIADRYIEHLITNKDKVQKIWSTTHGWRQYFAKFQAGSMRCNFAKFQKQLPFN</sequence>
<protein>
    <submittedName>
        <fullName evidence="2">Uncharacterized protein</fullName>
    </submittedName>
</protein>
<reference evidence="2 3" key="1">
    <citation type="submission" date="2018-06" db="EMBL/GenBank/DDBJ databases">
        <title>Comparative genomics reveals the genomic features of Rhizophagus irregularis, R. cerebriforme, R. diaphanum and Gigaspora rosea, and their symbiotic lifestyle signature.</title>
        <authorList>
            <person name="Morin E."/>
            <person name="San Clemente H."/>
            <person name="Chen E.C.H."/>
            <person name="De La Providencia I."/>
            <person name="Hainaut M."/>
            <person name="Kuo A."/>
            <person name="Kohler A."/>
            <person name="Murat C."/>
            <person name="Tang N."/>
            <person name="Roy S."/>
            <person name="Loubradou J."/>
            <person name="Henrissat B."/>
            <person name="Grigoriev I.V."/>
            <person name="Corradi N."/>
            <person name="Roux C."/>
            <person name="Martin F.M."/>
        </authorList>
    </citation>
    <scope>NUCLEOTIDE SEQUENCE [LARGE SCALE GENOMIC DNA]</scope>
    <source>
        <strain evidence="2 3">DAOM 227022</strain>
    </source>
</reference>
<dbReference type="EMBL" id="QKYT01000373">
    <property type="protein sequence ID" value="RIA86270.1"/>
    <property type="molecule type" value="Genomic_DNA"/>
</dbReference>
<keyword evidence="3" id="KW-1185">Reference proteome</keyword>
<name>A0A397SJ87_9GLOM</name>
<feature type="compositionally biased region" description="Basic and acidic residues" evidence="1">
    <location>
        <begin position="39"/>
        <end position="65"/>
    </location>
</feature>
<evidence type="ECO:0000313" key="3">
    <source>
        <dbReference type="Proteomes" id="UP000265703"/>
    </source>
</evidence>
<gene>
    <name evidence="2" type="ORF">C1645_740960</name>
</gene>
<dbReference type="AlphaFoldDB" id="A0A397SJ87"/>
<organism evidence="2 3">
    <name type="scientific">Glomus cerebriforme</name>
    <dbReference type="NCBI Taxonomy" id="658196"/>
    <lineage>
        <taxon>Eukaryota</taxon>
        <taxon>Fungi</taxon>
        <taxon>Fungi incertae sedis</taxon>
        <taxon>Mucoromycota</taxon>
        <taxon>Glomeromycotina</taxon>
        <taxon>Glomeromycetes</taxon>
        <taxon>Glomerales</taxon>
        <taxon>Glomeraceae</taxon>
        <taxon>Glomus</taxon>
    </lineage>
</organism>
<feature type="region of interest" description="Disordered" evidence="1">
    <location>
        <begin position="36"/>
        <end position="65"/>
    </location>
</feature>
<evidence type="ECO:0000256" key="1">
    <source>
        <dbReference type="SAM" id="MobiDB-lite"/>
    </source>
</evidence>
<evidence type="ECO:0000313" key="2">
    <source>
        <dbReference type="EMBL" id="RIA86270.1"/>
    </source>
</evidence>